<name>A0A449B4N7_9BACT</name>
<keyword evidence="2" id="KW-1185">Reference proteome</keyword>
<organism evidence="1 2">
    <name type="scientific">Mycoplasmopsis maculosa</name>
    <dbReference type="NCBI Taxonomy" id="114885"/>
    <lineage>
        <taxon>Bacteria</taxon>
        <taxon>Bacillati</taxon>
        <taxon>Mycoplasmatota</taxon>
        <taxon>Mycoplasmoidales</taxon>
        <taxon>Metamycoplasmataceae</taxon>
        <taxon>Mycoplasmopsis</taxon>
    </lineage>
</organism>
<dbReference type="AlphaFoldDB" id="A0A449B4N7"/>
<reference evidence="1 2" key="1">
    <citation type="submission" date="2019-01" db="EMBL/GenBank/DDBJ databases">
        <authorList>
            <consortium name="Pathogen Informatics"/>
        </authorList>
    </citation>
    <scope>NUCLEOTIDE SEQUENCE [LARGE SCALE GENOMIC DNA]</scope>
    <source>
        <strain evidence="1 2">NCTC10168</strain>
    </source>
</reference>
<accession>A0A449B4N7</accession>
<dbReference type="OrthoDB" id="398053at2"/>
<evidence type="ECO:0000313" key="1">
    <source>
        <dbReference type="EMBL" id="VEU75567.1"/>
    </source>
</evidence>
<dbReference type="RefSeq" id="WP_129646782.1">
    <property type="nucleotide sequence ID" value="NZ_LR215037.1"/>
</dbReference>
<protein>
    <submittedName>
        <fullName evidence="1">Uncharacterized protein</fullName>
    </submittedName>
</protein>
<dbReference type="EMBL" id="LR215037">
    <property type="protein sequence ID" value="VEU75567.1"/>
    <property type="molecule type" value="Genomic_DNA"/>
</dbReference>
<sequence length="67" mass="8039">MKNKIKFWITPIIFNSVAFSFISSNINEEYTANNSVELNNKIKEMLNKNDQENNNYEFFLSKRYYST</sequence>
<dbReference type="Proteomes" id="UP000290243">
    <property type="component" value="Chromosome"/>
</dbReference>
<proteinExistence type="predicted"/>
<dbReference type="KEGG" id="mmau:NCTC10168_00493"/>
<evidence type="ECO:0000313" key="2">
    <source>
        <dbReference type="Proteomes" id="UP000290243"/>
    </source>
</evidence>
<gene>
    <name evidence="1" type="ORF">NCTC10168_00493</name>
</gene>